<dbReference type="InterPro" id="IPR024301">
    <property type="entry name" value="Amidase_6"/>
</dbReference>
<sequence>MKQQLLELLEKRMQQCVSDERNSAMDKKLERKKTIFAKRNAEIVKVKGKGKIDYIDLLQEVDEVYYTVHLQYFIKQLDSFYIEEEIEKRKGAFYKGILIEDKEIPICFPIEESNFSVEEESLLEGDVVSDEEEQQKRRYTYDRLKAVQYAEKWWNSYNPAYKKFEVDCTNYISQCVRAGGGEMHGYPNRNKGWWMQNNNWSYSWSVANAFPRYLASSTKGLRAKEIKKATDLLLGDVICYDFQGNGKYDHTTIVTGKDGNGEPLVNAHTYNSRMRYWKYEDSSAYTPNIKYRFFTILNN</sequence>
<dbReference type="RefSeq" id="WP_101175076.1">
    <property type="nucleotide sequence ID" value="NZ_PISE01000003.1"/>
</dbReference>
<dbReference type="OrthoDB" id="9812429at2"/>
<comment type="caution">
    <text evidence="2">The sequence shown here is derived from an EMBL/GenBank/DDBJ whole genome shotgun (WGS) entry which is preliminary data.</text>
</comment>
<feature type="domain" description="Putative amidase" evidence="1">
    <location>
        <begin position="141"/>
        <end position="293"/>
    </location>
</feature>
<dbReference type="PANTHER" id="PTHR40032">
    <property type="entry name" value="EXPORTED PROTEIN-RELATED"/>
    <property type="match status" value="1"/>
</dbReference>
<gene>
    <name evidence="2" type="ORF">CWS01_00595</name>
</gene>
<proteinExistence type="predicted"/>
<dbReference type="AlphaFoldDB" id="A0A2N0Z7B0"/>
<keyword evidence="3" id="KW-1185">Reference proteome</keyword>
<dbReference type="PANTHER" id="PTHR40032:SF1">
    <property type="entry name" value="EXPORTED PROTEIN"/>
    <property type="match status" value="1"/>
</dbReference>
<reference evidence="2 3" key="1">
    <citation type="journal article" date="2003" name="Int. J. Syst. Evol. Microbiol.">
        <title>Bacillus nealsonii sp. nov., isolated from a spacecraft-assembly facility, whose spores are gamma-radiation resistant.</title>
        <authorList>
            <person name="Venkateswaran K."/>
            <person name="Kempf M."/>
            <person name="Chen F."/>
            <person name="Satomi M."/>
            <person name="Nicholson W."/>
            <person name="Kern R."/>
        </authorList>
    </citation>
    <scope>NUCLEOTIDE SEQUENCE [LARGE SCALE GENOMIC DNA]</scope>
    <source>
        <strain evidence="2 3">FO-92</strain>
    </source>
</reference>
<protein>
    <recommendedName>
        <fullName evidence="1">Putative amidase domain-containing protein</fullName>
    </recommendedName>
</protein>
<evidence type="ECO:0000313" key="2">
    <source>
        <dbReference type="EMBL" id="PKG25373.1"/>
    </source>
</evidence>
<organism evidence="2 3">
    <name type="scientific">Niallia nealsonii</name>
    <dbReference type="NCBI Taxonomy" id="115979"/>
    <lineage>
        <taxon>Bacteria</taxon>
        <taxon>Bacillati</taxon>
        <taxon>Bacillota</taxon>
        <taxon>Bacilli</taxon>
        <taxon>Bacillales</taxon>
        <taxon>Bacillaceae</taxon>
        <taxon>Niallia</taxon>
    </lineage>
</organism>
<dbReference type="Proteomes" id="UP000233375">
    <property type="component" value="Unassembled WGS sequence"/>
</dbReference>
<dbReference type="EMBL" id="PISE01000003">
    <property type="protein sequence ID" value="PKG25373.1"/>
    <property type="molecule type" value="Genomic_DNA"/>
</dbReference>
<accession>A0A2N0Z7B0</accession>
<dbReference type="Pfam" id="PF12671">
    <property type="entry name" value="Amidase_6"/>
    <property type="match status" value="1"/>
</dbReference>
<evidence type="ECO:0000313" key="3">
    <source>
        <dbReference type="Proteomes" id="UP000233375"/>
    </source>
</evidence>
<name>A0A2N0Z7B0_9BACI</name>
<evidence type="ECO:0000259" key="1">
    <source>
        <dbReference type="Pfam" id="PF12671"/>
    </source>
</evidence>